<evidence type="ECO:0000313" key="1">
    <source>
        <dbReference type="EMBL" id="KAI4324013.1"/>
    </source>
</evidence>
<evidence type="ECO:0000313" key="2">
    <source>
        <dbReference type="Proteomes" id="UP000828941"/>
    </source>
</evidence>
<organism evidence="1 2">
    <name type="scientific">Bauhinia variegata</name>
    <name type="common">Purple orchid tree</name>
    <name type="synonym">Phanera variegata</name>
    <dbReference type="NCBI Taxonomy" id="167791"/>
    <lineage>
        <taxon>Eukaryota</taxon>
        <taxon>Viridiplantae</taxon>
        <taxon>Streptophyta</taxon>
        <taxon>Embryophyta</taxon>
        <taxon>Tracheophyta</taxon>
        <taxon>Spermatophyta</taxon>
        <taxon>Magnoliopsida</taxon>
        <taxon>eudicotyledons</taxon>
        <taxon>Gunneridae</taxon>
        <taxon>Pentapetalae</taxon>
        <taxon>rosids</taxon>
        <taxon>fabids</taxon>
        <taxon>Fabales</taxon>
        <taxon>Fabaceae</taxon>
        <taxon>Cercidoideae</taxon>
        <taxon>Cercideae</taxon>
        <taxon>Bauhiniinae</taxon>
        <taxon>Bauhinia</taxon>
    </lineage>
</organism>
<keyword evidence="2" id="KW-1185">Reference proteome</keyword>
<proteinExistence type="predicted"/>
<name>A0ACB9MIL4_BAUVA</name>
<comment type="caution">
    <text evidence="1">The sequence shown here is derived from an EMBL/GenBank/DDBJ whole genome shotgun (WGS) entry which is preliminary data.</text>
</comment>
<sequence length="88" mass="10239">MASRCLGSLGCCRGLRSCRHPDRSRRPDRCCWVQVKLRLPSGFYIGVRLSIKYQSYPGGCTRYPMDKDEECKSEWDSSSPSRFFSFMR</sequence>
<reference evidence="1 2" key="1">
    <citation type="journal article" date="2022" name="DNA Res.">
        <title>Chromosomal-level genome assembly of the orchid tree Bauhinia variegata (Leguminosae; Cercidoideae) supports the allotetraploid origin hypothesis of Bauhinia.</title>
        <authorList>
            <person name="Zhong Y."/>
            <person name="Chen Y."/>
            <person name="Zheng D."/>
            <person name="Pang J."/>
            <person name="Liu Y."/>
            <person name="Luo S."/>
            <person name="Meng S."/>
            <person name="Qian L."/>
            <person name="Wei D."/>
            <person name="Dai S."/>
            <person name="Zhou R."/>
        </authorList>
    </citation>
    <scope>NUCLEOTIDE SEQUENCE [LARGE SCALE GENOMIC DNA]</scope>
    <source>
        <strain evidence="1">BV-YZ2020</strain>
    </source>
</reference>
<dbReference type="Proteomes" id="UP000828941">
    <property type="component" value="Chromosome 9"/>
</dbReference>
<gene>
    <name evidence="1" type="ORF">L6164_023581</name>
</gene>
<protein>
    <submittedName>
        <fullName evidence="1">Uncharacterized protein</fullName>
    </submittedName>
</protein>
<accession>A0ACB9MIL4</accession>
<dbReference type="EMBL" id="CM039434">
    <property type="protein sequence ID" value="KAI4324013.1"/>
    <property type="molecule type" value="Genomic_DNA"/>
</dbReference>